<name>A0A7R7DRC2_9ACTN</name>
<evidence type="ECO:0000313" key="2">
    <source>
        <dbReference type="EMBL" id="BCJ36480.1"/>
    </source>
</evidence>
<feature type="compositionally biased region" description="Low complexity" evidence="1">
    <location>
        <begin position="13"/>
        <end position="23"/>
    </location>
</feature>
<dbReference type="AlphaFoldDB" id="A0A7R7DRC2"/>
<reference evidence="2 3" key="1">
    <citation type="submission" date="2020-08" db="EMBL/GenBank/DDBJ databases">
        <title>Whole genome shotgun sequence of Actinocatenispora thailandica NBRC 105041.</title>
        <authorList>
            <person name="Komaki H."/>
            <person name="Tamura T."/>
        </authorList>
    </citation>
    <scope>NUCLEOTIDE SEQUENCE [LARGE SCALE GENOMIC DNA]</scope>
    <source>
        <strain evidence="2 3">NBRC 105041</strain>
    </source>
</reference>
<sequence>MPERIDYLDDPDAPTATRATSSATPATAVRYFPVGEAPRLFSQQHRDALTDLAAGRSAVFR</sequence>
<evidence type="ECO:0000313" key="3">
    <source>
        <dbReference type="Proteomes" id="UP000611640"/>
    </source>
</evidence>
<dbReference type="RefSeq" id="WP_203962851.1">
    <property type="nucleotide sequence ID" value="NZ_AP023355.1"/>
</dbReference>
<organism evidence="2 3">
    <name type="scientific">Actinocatenispora thailandica</name>
    <dbReference type="NCBI Taxonomy" id="227318"/>
    <lineage>
        <taxon>Bacteria</taxon>
        <taxon>Bacillati</taxon>
        <taxon>Actinomycetota</taxon>
        <taxon>Actinomycetes</taxon>
        <taxon>Micromonosporales</taxon>
        <taxon>Micromonosporaceae</taxon>
        <taxon>Actinocatenispora</taxon>
    </lineage>
</organism>
<feature type="region of interest" description="Disordered" evidence="1">
    <location>
        <begin position="1"/>
        <end position="23"/>
    </location>
</feature>
<gene>
    <name evidence="2" type="ORF">Athai_39830</name>
</gene>
<proteinExistence type="predicted"/>
<dbReference type="Proteomes" id="UP000611640">
    <property type="component" value="Chromosome"/>
</dbReference>
<evidence type="ECO:0000256" key="1">
    <source>
        <dbReference type="SAM" id="MobiDB-lite"/>
    </source>
</evidence>
<dbReference type="EMBL" id="AP023355">
    <property type="protein sequence ID" value="BCJ36480.1"/>
    <property type="molecule type" value="Genomic_DNA"/>
</dbReference>
<protein>
    <submittedName>
        <fullName evidence="2">Uncharacterized protein</fullName>
    </submittedName>
</protein>
<keyword evidence="3" id="KW-1185">Reference proteome</keyword>
<dbReference type="KEGG" id="atl:Athai_39830"/>
<accession>A0A7R7DRC2</accession>